<dbReference type="SUPFAM" id="SSF141091">
    <property type="entry name" value="L21p-like"/>
    <property type="match status" value="1"/>
</dbReference>
<sequence length="150" mass="16821">MLYLIRKCLLEKVAKVLYYSQVMKYAVIELGGTQFKVTEGDTVKVSRMQEAVCRVLLFKDDANFLVGSPYVDTCTVSLAKVADKADTKVVVARYKSKSRYRRKKGHRQPISLFKVDSIKLESGGVETKAVEGQVAEAPKKRAVKKKVAEE</sequence>
<evidence type="ECO:0000256" key="3">
    <source>
        <dbReference type="ARBA" id="ARBA00023274"/>
    </source>
</evidence>
<dbReference type="NCBIfam" id="TIGR00061">
    <property type="entry name" value="L21"/>
    <property type="match status" value="1"/>
</dbReference>
<evidence type="ECO:0000256" key="1">
    <source>
        <dbReference type="ARBA" id="ARBA00008563"/>
    </source>
</evidence>
<comment type="subunit">
    <text evidence="4">Part of the 50S ribosomal subunit. Contacts protein L20.</text>
</comment>
<dbReference type="HAMAP" id="MF_01363">
    <property type="entry name" value="Ribosomal_bL21"/>
    <property type="match status" value="1"/>
</dbReference>
<evidence type="ECO:0000313" key="7">
    <source>
        <dbReference type="Proteomes" id="UP000176853"/>
    </source>
</evidence>
<dbReference type="Pfam" id="PF00829">
    <property type="entry name" value="Ribosomal_L21p"/>
    <property type="match status" value="1"/>
</dbReference>
<comment type="caution">
    <text evidence="6">The sequence shown here is derived from an EMBL/GenBank/DDBJ whole genome shotgun (WGS) entry which is preliminary data.</text>
</comment>
<dbReference type="EMBL" id="MEVB01000022">
    <property type="protein sequence ID" value="OGC52327.1"/>
    <property type="molecule type" value="Genomic_DNA"/>
</dbReference>
<reference evidence="6 7" key="1">
    <citation type="journal article" date="2016" name="Nat. Commun.">
        <title>Thousands of microbial genomes shed light on interconnected biogeochemical processes in an aquifer system.</title>
        <authorList>
            <person name="Anantharaman K."/>
            <person name="Brown C.T."/>
            <person name="Hug L.A."/>
            <person name="Sharon I."/>
            <person name="Castelle C.J."/>
            <person name="Probst A.J."/>
            <person name="Thomas B.C."/>
            <person name="Singh A."/>
            <person name="Wilkins M.J."/>
            <person name="Karaoz U."/>
            <person name="Brodie E.L."/>
            <person name="Williams K.H."/>
            <person name="Hubbard S.S."/>
            <person name="Banfield J.F."/>
        </authorList>
    </citation>
    <scope>NUCLEOTIDE SEQUENCE [LARGE SCALE GENOMIC DNA]</scope>
</reference>
<keyword evidence="2 4" id="KW-0689">Ribosomal protein</keyword>
<accession>A0A1F4V548</accession>
<dbReference type="PANTHER" id="PTHR21349">
    <property type="entry name" value="50S RIBOSOMAL PROTEIN L21"/>
    <property type="match status" value="1"/>
</dbReference>
<dbReference type="GO" id="GO:0006412">
    <property type="term" value="P:translation"/>
    <property type="evidence" value="ECO:0007669"/>
    <property type="project" value="UniProtKB-UniRule"/>
</dbReference>
<gene>
    <name evidence="4" type="primary">rplU</name>
    <name evidence="6" type="ORF">A2709_03255</name>
</gene>
<comment type="function">
    <text evidence="4 5">This protein binds to 23S rRNA in the presence of protein L20.</text>
</comment>
<dbReference type="InterPro" id="IPR001787">
    <property type="entry name" value="Ribosomal_bL21"/>
</dbReference>
<evidence type="ECO:0000313" key="6">
    <source>
        <dbReference type="EMBL" id="OGC52327.1"/>
    </source>
</evidence>
<dbReference type="AlphaFoldDB" id="A0A1F4V548"/>
<dbReference type="Proteomes" id="UP000176853">
    <property type="component" value="Unassembled WGS sequence"/>
</dbReference>
<protein>
    <recommendedName>
        <fullName evidence="4">Large ribosomal subunit protein bL21</fullName>
    </recommendedName>
</protein>
<dbReference type="GO" id="GO:0005840">
    <property type="term" value="C:ribosome"/>
    <property type="evidence" value="ECO:0007669"/>
    <property type="project" value="UniProtKB-KW"/>
</dbReference>
<dbReference type="GO" id="GO:1990904">
    <property type="term" value="C:ribonucleoprotein complex"/>
    <property type="evidence" value="ECO:0007669"/>
    <property type="project" value="UniProtKB-KW"/>
</dbReference>
<proteinExistence type="inferred from homology"/>
<comment type="similarity">
    <text evidence="1 4 5">Belongs to the bacterial ribosomal protein bL21 family.</text>
</comment>
<keyword evidence="4 5" id="KW-0694">RNA-binding</keyword>
<dbReference type="GO" id="GO:0003735">
    <property type="term" value="F:structural constituent of ribosome"/>
    <property type="evidence" value="ECO:0007669"/>
    <property type="project" value="InterPro"/>
</dbReference>
<dbReference type="PANTHER" id="PTHR21349:SF0">
    <property type="entry name" value="LARGE RIBOSOMAL SUBUNIT PROTEIN BL21M"/>
    <property type="match status" value="1"/>
</dbReference>
<evidence type="ECO:0000256" key="2">
    <source>
        <dbReference type="ARBA" id="ARBA00022980"/>
    </source>
</evidence>
<evidence type="ECO:0000256" key="4">
    <source>
        <dbReference type="HAMAP-Rule" id="MF_01363"/>
    </source>
</evidence>
<keyword evidence="4 5" id="KW-0699">rRNA-binding</keyword>
<dbReference type="GO" id="GO:0005737">
    <property type="term" value="C:cytoplasm"/>
    <property type="evidence" value="ECO:0007669"/>
    <property type="project" value="UniProtKB-ARBA"/>
</dbReference>
<dbReference type="InterPro" id="IPR028909">
    <property type="entry name" value="bL21-like"/>
</dbReference>
<dbReference type="GO" id="GO:0019843">
    <property type="term" value="F:rRNA binding"/>
    <property type="evidence" value="ECO:0007669"/>
    <property type="project" value="UniProtKB-UniRule"/>
</dbReference>
<organism evidence="6 7">
    <name type="scientific">candidate division WWE3 bacterium RIFCSPHIGHO2_01_FULL_43_9</name>
    <dbReference type="NCBI Taxonomy" id="1802618"/>
    <lineage>
        <taxon>Bacteria</taxon>
        <taxon>Katanobacteria</taxon>
    </lineage>
</organism>
<name>A0A1F4V548_UNCKA</name>
<keyword evidence="3 4" id="KW-0687">Ribonucleoprotein</keyword>
<evidence type="ECO:0000256" key="5">
    <source>
        <dbReference type="RuleBase" id="RU000562"/>
    </source>
</evidence>
<dbReference type="InterPro" id="IPR036164">
    <property type="entry name" value="bL21-like_sf"/>
</dbReference>